<evidence type="ECO:0000256" key="2">
    <source>
        <dbReference type="ARBA" id="ARBA00007046"/>
    </source>
</evidence>
<keyword evidence="10" id="KW-0934">Plastid</keyword>
<sequence length="206" mass="24072">MANTNFDTEIANPYAEALFNSTLELYIKENYNNKIFFETLLDVEYILKLINSSSVIENCLMEANINDVDKKIILETCFSSRNNIYSITKDFLIYLVNKKRIESIQIILPIFIKKAEDFLSIQFVEVCSSSELTYSQQQRVFENLKSLVYSELLVSQIYSPQISVKFTIDPNLLGGFTVKINSKFIDLSLRKKLQFLSEEMEKRWFE</sequence>
<dbReference type="PROSITE" id="PS00389">
    <property type="entry name" value="ATPASE_DELTA"/>
    <property type="match status" value="1"/>
</dbReference>
<dbReference type="Pfam" id="PF00213">
    <property type="entry name" value="OSCP"/>
    <property type="match status" value="1"/>
</dbReference>
<dbReference type="PRINTS" id="PR00125">
    <property type="entry name" value="ATPASEDELTA"/>
</dbReference>
<dbReference type="InterPro" id="IPR000711">
    <property type="entry name" value="ATPase_OSCP/dsu"/>
</dbReference>
<dbReference type="AlphaFoldDB" id="A0A2I4Q285"/>
<evidence type="ECO:0000256" key="9">
    <source>
        <dbReference type="HAMAP-Rule" id="MF_01416"/>
    </source>
</evidence>
<proteinExistence type="inferred from homology"/>
<keyword evidence="4 9" id="KW-0375">Hydrogen ion transport</keyword>
<comment type="subcellular location">
    <subcellularLocation>
        <location evidence="1">Membrane</location>
    </subcellularLocation>
    <subcellularLocation>
        <location evidence="9">Plastid</location>
        <location evidence="9">Chloroplast thylakoid membrane</location>
        <topology evidence="9">Peripheral membrane protein</topology>
    </subcellularLocation>
</comment>
<comment type="subunit">
    <text evidence="9">F-type ATPases have 2 components, F(1) - the catalytic core - and F(0) - the membrane proton channel. F(1) has five subunits: alpha(3), beta(3), gamma(1), delta(1), epsilon(1). CF(0) has four main subunits: a(1), b(1), b'(1) and c(10-14). The alpha and beta chains form an alternating ring which encloses part of the gamma chain. F(1) is attached to F(0) by a central stalk formed by the gamma and epsilon chains, while a peripheral stalk is formed by the delta, b and b' chains.</text>
</comment>
<dbReference type="GeneID" id="35656002"/>
<comment type="similarity">
    <text evidence="2 9">Belongs to the ATPase delta chain family.</text>
</comment>
<keyword evidence="7 9" id="KW-0472">Membrane</keyword>
<dbReference type="GO" id="GO:0009535">
    <property type="term" value="C:chloroplast thylakoid membrane"/>
    <property type="evidence" value="ECO:0007669"/>
    <property type="project" value="UniProtKB-SubCell"/>
</dbReference>
<dbReference type="EMBL" id="KY433579">
    <property type="protein sequence ID" value="AQZ24968.1"/>
    <property type="molecule type" value="Genomic_DNA"/>
</dbReference>
<evidence type="ECO:0000256" key="8">
    <source>
        <dbReference type="ARBA" id="ARBA00023310"/>
    </source>
</evidence>
<dbReference type="InterPro" id="IPR020781">
    <property type="entry name" value="ATPase_OSCP/d_CS"/>
</dbReference>
<evidence type="ECO:0000256" key="3">
    <source>
        <dbReference type="ARBA" id="ARBA00022448"/>
    </source>
</evidence>
<dbReference type="PANTHER" id="PTHR11910">
    <property type="entry name" value="ATP SYNTHASE DELTA CHAIN"/>
    <property type="match status" value="1"/>
</dbReference>
<evidence type="ECO:0000256" key="6">
    <source>
        <dbReference type="ARBA" id="ARBA00023078"/>
    </source>
</evidence>
<keyword evidence="3 9" id="KW-0813">Transport</keyword>
<comment type="function">
    <text evidence="9">F(1)F(0) ATP synthase produces ATP from ADP in the presence of a proton or sodium gradient. F-type ATPases consist of two structural domains, F(1) containing the extramembraneous catalytic core and F(0) containing the membrane proton channel, linked together by a central stalk and a peripheral stalk. During catalysis, ATP synthesis in the catalytic domain of F(1) is coupled via a rotary mechanism of the central stalk subunits to proton translocation.</text>
</comment>
<dbReference type="Gene3D" id="1.10.520.20">
    <property type="entry name" value="N-terminal domain of the delta subunit of the F1F0-ATP synthase"/>
    <property type="match status" value="1"/>
</dbReference>
<evidence type="ECO:0000256" key="7">
    <source>
        <dbReference type="ARBA" id="ARBA00023136"/>
    </source>
</evidence>
<dbReference type="SUPFAM" id="SSF47928">
    <property type="entry name" value="N-terminal domain of the delta subunit of the F1F0-ATP synthase"/>
    <property type="match status" value="1"/>
</dbReference>
<dbReference type="RefSeq" id="YP_009455753.1">
    <property type="nucleotide sequence ID" value="NC_036804.1"/>
</dbReference>
<evidence type="ECO:0000256" key="4">
    <source>
        <dbReference type="ARBA" id="ARBA00022781"/>
    </source>
</evidence>
<geneLocation type="chloroplast" evidence="10"/>
<dbReference type="NCBIfam" id="TIGR01145">
    <property type="entry name" value="ATP_synt_delta"/>
    <property type="match status" value="1"/>
</dbReference>
<evidence type="ECO:0000256" key="5">
    <source>
        <dbReference type="ARBA" id="ARBA00023065"/>
    </source>
</evidence>
<comment type="function">
    <text evidence="9">This protein is part of the stalk that links CF(0) to CF(1). It either transmits conformational changes from CF(0) to CF(1) or is implicated in proton conduction.</text>
</comment>
<dbReference type="GO" id="GO:0046933">
    <property type="term" value="F:proton-transporting ATP synthase activity, rotational mechanism"/>
    <property type="evidence" value="ECO:0007669"/>
    <property type="project" value="UniProtKB-UniRule"/>
</dbReference>
<evidence type="ECO:0000313" key="10">
    <source>
        <dbReference type="EMBL" id="AQZ24968.1"/>
    </source>
</evidence>
<dbReference type="InterPro" id="IPR026015">
    <property type="entry name" value="ATP_synth_OSCP/delta_N_sf"/>
</dbReference>
<organism evidence="10">
    <name type="scientific">Dictyopteris divaricata</name>
    <dbReference type="NCBI Taxonomy" id="156996"/>
    <lineage>
        <taxon>Eukaryota</taxon>
        <taxon>Sar</taxon>
        <taxon>Stramenopiles</taxon>
        <taxon>Ochrophyta</taxon>
        <taxon>PX clade</taxon>
        <taxon>Phaeophyceae</taxon>
        <taxon>Dictyotales</taxon>
        <taxon>Dictyotaceae</taxon>
        <taxon>Dictyopteris</taxon>
    </lineage>
</organism>
<reference evidence="10" key="1">
    <citation type="journal article" date="2017" name="Mar. Biotechnol.">
        <title>Plastid Genome of Dictyopteris divaricata (Dictyotales, Phaeophyceae): Understanding the Evolution of Plastid Genomes in Brown Algae.</title>
        <authorList>
            <person name="Liu F."/>
            <person name="Jin Z."/>
            <person name="Wang Y."/>
            <person name="Bi Y."/>
            <person name="Melton J.T.III."/>
        </authorList>
    </citation>
    <scope>NUCLEOTIDE SEQUENCE</scope>
</reference>
<gene>
    <name evidence="9 10" type="primary">atpD</name>
</gene>
<keyword evidence="6 9" id="KW-0793">Thylakoid</keyword>
<name>A0A2I4Q285_9PHAE</name>
<keyword evidence="9" id="KW-0139">CF(1)</keyword>
<dbReference type="HAMAP" id="MF_01416">
    <property type="entry name" value="ATP_synth_delta_bact"/>
    <property type="match status" value="1"/>
</dbReference>
<keyword evidence="8 9" id="KW-0066">ATP synthesis</keyword>
<protein>
    <recommendedName>
        <fullName evidence="9">ATP synthase subunit delta, chloroplastic</fullName>
    </recommendedName>
    <alternativeName>
        <fullName evidence="9">ATP synthase F(1) sector subunit delta</fullName>
    </alternativeName>
    <alternativeName>
        <fullName evidence="9">F-type ATPase subunit delta</fullName>
    </alternativeName>
</protein>
<evidence type="ECO:0000256" key="1">
    <source>
        <dbReference type="ARBA" id="ARBA00004370"/>
    </source>
</evidence>
<accession>A0A2I4Q285</accession>
<keyword evidence="10" id="KW-0150">Chloroplast</keyword>
<dbReference type="GO" id="GO:0045259">
    <property type="term" value="C:proton-transporting ATP synthase complex"/>
    <property type="evidence" value="ECO:0007669"/>
    <property type="project" value="UniProtKB-KW"/>
</dbReference>
<keyword evidence="5 9" id="KW-0406">Ion transport</keyword>